<protein>
    <submittedName>
        <fullName evidence="1">Uncharacterized protein</fullName>
    </submittedName>
</protein>
<evidence type="ECO:0000313" key="1">
    <source>
        <dbReference type="EMBL" id="QNB45434.1"/>
    </source>
</evidence>
<dbReference type="Proteomes" id="UP000515847">
    <property type="component" value="Chromosome"/>
</dbReference>
<organism evidence="1 2">
    <name type="scientific">Thermanaerosceptrum fracticalcis</name>
    <dbReference type="NCBI Taxonomy" id="1712410"/>
    <lineage>
        <taxon>Bacteria</taxon>
        <taxon>Bacillati</taxon>
        <taxon>Bacillota</taxon>
        <taxon>Clostridia</taxon>
        <taxon>Eubacteriales</taxon>
        <taxon>Peptococcaceae</taxon>
        <taxon>Thermanaerosceptrum</taxon>
    </lineage>
</organism>
<dbReference type="AlphaFoldDB" id="A0A7G6E030"/>
<reference evidence="1 2" key="1">
    <citation type="journal article" date="2019" name="Front. Microbiol.">
        <title>Thermoanaerosceptrum fracticalcis gen. nov. sp. nov., a Novel Fumarate-Fermenting Microorganism From a Deep Fractured Carbonate Aquifer of the US Great Basin.</title>
        <authorList>
            <person name="Hamilton-Brehm S.D."/>
            <person name="Stewart L.E."/>
            <person name="Zavarin M."/>
            <person name="Caldwell M."/>
            <person name="Lawson P.A."/>
            <person name="Onstott T.C."/>
            <person name="Grzymski J."/>
            <person name="Neveux I."/>
            <person name="Lollar B.S."/>
            <person name="Russell C.E."/>
            <person name="Moser D.P."/>
        </authorList>
    </citation>
    <scope>NUCLEOTIDE SEQUENCE [LARGE SCALE GENOMIC DNA]</scope>
    <source>
        <strain evidence="1 2">DRI-13</strain>
    </source>
</reference>
<name>A0A7G6E030_THEFR</name>
<sequence>MDLERTLSSGIHARAAAENFIKTTTKVRFITELEADITNNEELPDDERQISLSLYNADASCGMGVVRTKNVSTIGIRWKMMRRMSKDGLESCII</sequence>
<dbReference type="EMBL" id="CP045798">
    <property type="protein sequence ID" value="QNB45434.1"/>
    <property type="molecule type" value="Genomic_DNA"/>
</dbReference>
<evidence type="ECO:0000313" key="2">
    <source>
        <dbReference type="Proteomes" id="UP000515847"/>
    </source>
</evidence>
<gene>
    <name evidence="1" type="ORF">BR63_03335</name>
</gene>
<keyword evidence="2" id="KW-1185">Reference proteome</keyword>
<dbReference type="RefSeq" id="WP_034423070.1">
    <property type="nucleotide sequence ID" value="NZ_CP045798.1"/>
</dbReference>
<dbReference type="KEGG" id="tfr:BR63_03335"/>
<accession>A0A7G6E030</accession>
<proteinExistence type="predicted"/>